<dbReference type="EMBL" id="BMIR01000003">
    <property type="protein sequence ID" value="GGE33761.1"/>
    <property type="molecule type" value="Genomic_DNA"/>
</dbReference>
<evidence type="ECO:0000259" key="2">
    <source>
        <dbReference type="Pfam" id="PF12850"/>
    </source>
</evidence>
<keyword evidence="4" id="KW-1185">Reference proteome</keyword>
<comment type="caution">
    <text evidence="3">The sequence shown here is derived from an EMBL/GenBank/DDBJ whole genome shotgun (WGS) entry which is preliminary data.</text>
</comment>
<comment type="similarity">
    <text evidence="1">Belongs to the metallophosphoesterase superfamily. YfcE family.</text>
</comment>
<proteinExistence type="inferred from homology"/>
<dbReference type="Proteomes" id="UP000628775">
    <property type="component" value="Unassembled WGS sequence"/>
</dbReference>
<protein>
    <submittedName>
        <fullName evidence="3">Serine/threonine protein phosphatase</fullName>
    </submittedName>
</protein>
<organism evidence="3 4">
    <name type="scientific">Pullulanibacillus camelliae</name>
    <dbReference type="NCBI Taxonomy" id="1707096"/>
    <lineage>
        <taxon>Bacteria</taxon>
        <taxon>Bacillati</taxon>
        <taxon>Bacillota</taxon>
        <taxon>Bacilli</taxon>
        <taxon>Bacillales</taxon>
        <taxon>Sporolactobacillaceae</taxon>
        <taxon>Pullulanibacillus</taxon>
    </lineage>
</organism>
<dbReference type="PANTHER" id="PTHR42850:SF2">
    <property type="entry name" value="BLL5683 PROTEIN"/>
    <property type="match status" value="1"/>
</dbReference>
<dbReference type="PANTHER" id="PTHR42850">
    <property type="entry name" value="METALLOPHOSPHOESTERASE"/>
    <property type="match status" value="1"/>
</dbReference>
<evidence type="ECO:0000256" key="1">
    <source>
        <dbReference type="ARBA" id="ARBA00008950"/>
    </source>
</evidence>
<evidence type="ECO:0000313" key="3">
    <source>
        <dbReference type="EMBL" id="GGE33761.1"/>
    </source>
</evidence>
<gene>
    <name evidence="3" type="primary">prpA</name>
    <name evidence="3" type="ORF">GCM10011391_10570</name>
</gene>
<dbReference type="RefSeq" id="WP_188690176.1">
    <property type="nucleotide sequence ID" value="NZ_BMIR01000003.1"/>
</dbReference>
<dbReference type="Gene3D" id="3.60.21.10">
    <property type="match status" value="1"/>
</dbReference>
<evidence type="ECO:0000313" key="4">
    <source>
        <dbReference type="Proteomes" id="UP000628775"/>
    </source>
</evidence>
<feature type="domain" description="Calcineurin-like phosphoesterase" evidence="2">
    <location>
        <begin position="1"/>
        <end position="198"/>
    </location>
</feature>
<dbReference type="InterPro" id="IPR029052">
    <property type="entry name" value="Metallo-depent_PP-like"/>
</dbReference>
<dbReference type="Pfam" id="PF12850">
    <property type="entry name" value="Metallophos_2"/>
    <property type="match status" value="1"/>
</dbReference>
<reference evidence="3" key="1">
    <citation type="journal article" date="2014" name="Int. J. Syst. Evol. Microbiol.">
        <title>Complete genome sequence of Corynebacterium casei LMG S-19264T (=DSM 44701T), isolated from a smear-ripened cheese.</title>
        <authorList>
            <consortium name="US DOE Joint Genome Institute (JGI-PGF)"/>
            <person name="Walter F."/>
            <person name="Albersmeier A."/>
            <person name="Kalinowski J."/>
            <person name="Ruckert C."/>
        </authorList>
    </citation>
    <scope>NUCLEOTIDE SEQUENCE</scope>
    <source>
        <strain evidence="3">CGMCC 1.15371</strain>
    </source>
</reference>
<dbReference type="InterPro" id="IPR050126">
    <property type="entry name" value="Ap4A_hydrolase"/>
</dbReference>
<dbReference type="GO" id="GO:0016791">
    <property type="term" value="F:phosphatase activity"/>
    <property type="evidence" value="ECO:0007669"/>
    <property type="project" value="TreeGrafter"/>
</dbReference>
<dbReference type="AlphaFoldDB" id="A0A8J2VN19"/>
<dbReference type="InterPro" id="IPR011152">
    <property type="entry name" value="Pesterase_MJ0912"/>
</dbReference>
<name>A0A8J2VN19_9BACL</name>
<reference evidence="3" key="2">
    <citation type="submission" date="2020-09" db="EMBL/GenBank/DDBJ databases">
        <authorList>
            <person name="Sun Q."/>
            <person name="Zhou Y."/>
        </authorList>
    </citation>
    <scope>NUCLEOTIDE SEQUENCE</scope>
    <source>
        <strain evidence="3">CGMCC 1.15371</strain>
    </source>
</reference>
<dbReference type="InterPro" id="IPR024654">
    <property type="entry name" value="Calcineurin-like_PHP_lpxH"/>
</dbReference>
<dbReference type="PIRSF" id="PIRSF000883">
    <property type="entry name" value="Pesterase_MJ0912"/>
    <property type="match status" value="1"/>
</dbReference>
<dbReference type="GO" id="GO:0005737">
    <property type="term" value="C:cytoplasm"/>
    <property type="evidence" value="ECO:0007669"/>
    <property type="project" value="TreeGrafter"/>
</dbReference>
<sequence length="239" mass="26421">MKVAFISDIHGNADALAAVLEDIRNKRADAVKILGDLCFRGPEPKQALDLIRQSDAQVIKGNADAWVVRGIRRGEVPDEALETMCQERDWTYAQLSEKDIKYLQTLPEEIQGTLAGTVPFHAFHATPSSLFKNIQANAGPEAIQENLLVKDAALYLYGHIHTAYIKYINGKCVVNLGSVGLPFDGLDQASYAMVTVENGRYSVSIERVPYDTEKVIQKYQQSGYPNAQALITIIKNAQI</sequence>
<accession>A0A8J2VN19</accession>
<dbReference type="SUPFAM" id="SSF56300">
    <property type="entry name" value="Metallo-dependent phosphatases"/>
    <property type="match status" value="1"/>
</dbReference>